<evidence type="ECO:0000259" key="8">
    <source>
        <dbReference type="Pfam" id="PF01757"/>
    </source>
</evidence>
<proteinExistence type="inferred from homology"/>
<evidence type="ECO:0000256" key="6">
    <source>
        <dbReference type="ARBA" id="ARBA00023136"/>
    </source>
</evidence>
<evidence type="ECO:0000256" key="4">
    <source>
        <dbReference type="ARBA" id="ARBA00022692"/>
    </source>
</evidence>
<organism evidence="9 10">
    <name type="scientific">Brevibacillus borstelensis AK1</name>
    <dbReference type="NCBI Taxonomy" id="1300222"/>
    <lineage>
        <taxon>Bacteria</taxon>
        <taxon>Bacillati</taxon>
        <taxon>Bacillota</taxon>
        <taxon>Bacilli</taxon>
        <taxon>Bacillales</taxon>
        <taxon>Paenibacillaceae</taxon>
        <taxon>Brevibacillus</taxon>
    </lineage>
</organism>
<comment type="subcellular location">
    <subcellularLocation>
        <location evidence="1">Cell membrane</location>
        <topology evidence="1">Multi-pass membrane protein</topology>
    </subcellularLocation>
</comment>
<comment type="caution">
    <text evidence="9">The sequence shown here is derived from an EMBL/GenBank/DDBJ whole genome shotgun (WGS) entry which is preliminary data.</text>
</comment>
<dbReference type="GO" id="GO:0005886">
    <property type="term" value="C:plasma membrane"/>
    <property type="evidence" value="ECO:0007669"/>
    <property type="project" value="UniProtKB-SubCell"/>
</dbReference>
<dbReference type="Pfam" id="PF01757">
    <property type="entry name" value="Acyl_transf_3"/>
    <property type="match status" value="1"/>
</dbReference>
<dbReference type="AlphaFoldDB" id="M8DCQ9"/>
<evidence type="ECO:0000256" key="3">
    <source>
        <dbReference type="ARBA" id="ARBA00022475"/>
    </source>
</evidence>
<comment type="similarity">
    <text evidence="2">Belongs to the acyltransferase 3 family.</text>
</comment>
<dbReference type="PATRIC" id="fig|1300222.3.peg.152"/>
<reference evidence="9 10" key="1">
    <citation type="submission" date="2013-03" db="EMBL/GenBank/DDBJ databases">
        <title>Assembly of a new bacterial strain Brevibacillus borstelensis AK1.</title>
        <authorList>
            <person name="Rajan I."/>
            <person name="PoliReddy D."/>
            <person name="Sugumar T."/>
            <person name="Rathinam K."/>
            <person name="Alqarawi S."/>
            <person name="Khalil A.B."/>
            <person name="Sivakumar N."/>
        </authorList>
    </citation>
    <scope>NUCLEOTIDE SEQUENCE [LARGE SCALE GENOMIC DNA]</scope>
    <source>
        <strain evidence="9 10">AK1</strain>
    </source>
</reference>
<keyword evidence="6 7" id="KW-0472">Membrane</keyword>
<keyword evidence="3" id="KW-1003">Cell membrane</keyword>
<sequence>MNSNRKGTFQDLNALFVFGAATVLVIHILGFFIQTQSEYPWNTDIEAVLLILLRFGRSLFIFATGMLLFYWYQKRQVDWGAFWRKRWRVIVLPYIIWTAIYTVFKLQTVNVAQLAPQFFHSLLTGSSFYHLYYIPLYLQLNLLFFVCKEWFERYLRFWMVALLFFLQNALYVAFHYLFADPQWAIDWSAGPLLSLIEHGYVSGQNYVYMYFFTFALGAYAGLHVDKWRLWTDRIKLPAWILTISLGVWIAYRYLNNHISYEQSLNIFDPIYLIYTTSFLVSFYPLSRYLGKLPALSEWLSKWARYNMAIYLVHPLILFLLESYVIFRLNWSTPVLMAAMFVITPPLCIFLYEHTLISFWNQRPKRKSRRRVQINTHGA</sequence>
<dbReference type="RefSeq" id="WP_003385763.1">
    <property type="nucleotide sequence ID" value="NZ_APBN01000001.1"/>
</dbReference>
<dbReference type="PANTHER" id="PTHR40074">
    <property type="entry name" value="O-ACETYLTRANSFERASE WECH"/>
    <property type="match status" value="1"/>
</dbReference>
<feature type="transmembrane region" description="Helical" evidence="7">
    <location>
        <begin position="307"/>
        <end position="328"/>
    </location>
</feature>
<feature type="transmembrane region" description="Helical" evidence="7">
    <location>
        <begin position="157"/>
        <end position="178"/>
    </location>
</feature>
<keyword evidence="10" id="KW-1185">Reference proteome</keyword>
<feature type="transmembrane region" description="Helical" evidence="7">
    <location>
        <begin position="207"/>
        <end position="224"/>
    </location>
</feature>
<feature type="transmembrane region" description="Helical" evidence="7">
    <location>
        <begin position="236"/>
        <end position="254"/>
    </location>
</feature>
<evidence type="ECO:0000256" key="2">
    <source>
        <dbReference type="ARBA" id="ARBA00007400"/>
    </source>
</evidence>
<gene>
    <name evidence="9" type="ORF">I532_00720</name>
</gene>
<name>M8DCQ9_9BACL</name>
<dbReference type="GO" id="GO:0009246">
    <property type="term" value="P:enterobacterial common antigen biosynthetic process"/>
    <property type="evidence" value="ECO:0007669"/>
    <property type="project" value="TreeGrafter"/>
</dbReference>
<dbReference type="Proteomes" id="UP000012081">
    <property type="component" value="Unassembled WGS sequence"/>
</dbReference>
<accession>M8DCQ9</accession>
<keyword evidence="4 7" id="KW-0812">Transmembrane</keyword>
<dbReference type="EMBL" id="APBN01000001">
    <property type="protein sequence ID" value="EMT54084.1"/>
    <property type="molecule type" value="Genomic_DNA"/>
</dbReference>
<feature type="transmembrane region" description="Helical" evidence="7">
    <location>
        <begin position="127"/>
        <end position="145"/>
    </location>
</feature>
<feature type="transmembrane region" description="Helical" evidence="7">
    <location>
        <begin position="89"/>
        <end position="107"/>
    </location>
</feature>
<dbReference type="STRING" id="1300222.I532_00720"/>
<dbReference type="OrthoDB" id="65129at2"/>
<dbReference type="PANTHER" id="PTHR40074:SF2">
    <property type="entry name" value="O-ACETYLTRANSFERASE WECH"/>
    <property type="match status" value="1"/>
</dbReference>
<evidence type="ECO:0000313" key="10">
    <source>
        <dbReference type="Proteomes" id="UP000012081"/>
    </source>
</evidence>
<evidence type="ECO:0000313" key="9">
    <source>
        <dbReference type="EMBL" id="EMT54084.1"/>
    </source>
</evidence>
<dbReference type="InterPro" id="IPR002656">
    <property type="entry name" value="Acyl_transf_3_dom"/>
</dbReference>
<protein>
    <recommendedName>
        <fullName evidence="8">Acyltransferase 3 domain-containing protein</fullName>
    </recommendedName>
</protein>
<feature type="transmembrane region" description="Helical" evidence="7">
    <location>
        <begin position="12"/>
        <end position="33"/>
    </location>
</feature>
<feature type="transmembrane region" description="Helical" evidence="7">
    <location>
        <begin position="334"/>
        <end position="359"/>
    </location>
</feature>
<evidence type="ECO:0000256" key="7">
    <source>
        <dbReference type="SAM" id="Phobius"/>
    </source>
</evidence>
<feature type="transmembrane region" description="Helical" evidence="7">
    <location>
        <begin position="45"/>
        <end position="69"/>
    </location>
</feature>
<dbReference type="GO" id="GO:0016413">
    <property type="term" value="F:O-acetyltransferase activity"/>
    <property type="evidence" value="ECO:0007669"/>
    <property type="project" value="TreeGrafter"/>
</dbReference>
<evidence type="ECO:0000256" key="1">
    <source>
        <dbReference type="ARBA" id="ARBA00004651"/>
    </source>
</evidence>
<keyword evidence="5 7" id="KW-1133">Transmembrane helix</keyword>
<feature type="transmembrane region" description="Helical" evidence="7">
    <location>
        <begin position="266"/>
        <end position="286"/>
    </location>
</feature>
<evidence type="ECO:0000256" key="5">
    <source>
        <dbReference type="ARBA" id="ARBA00022989"/>
    </source>
</evidence>
<feature type="domain" description="Acyltransferase 3" evidence="8">
    <location>
        <begin position="18"/>
        <end position="351"/>
    </location>
</feature>